<dbReference type="HOGENOM" id="CLU_1714293_0_0_1"/>
<accession>A0A015JG33</accession>
<comment type="caution">
    <text evidence="1">The sequence shown here is derived from an EMBL/GenBank/DDBJ whole genome shotgun (WGS) entry which is preliminary data.</text>
</comment>
<evidence type="ECO:0000313" key="2">
    <source>
        <dbReference type="Proteomes" id="UP000022910"/>
    </source>
</evidence>
<evidence type="ECO:0000313" key="1">
    <source>
        <dbReference type="EMBL" id="EXX53894.1"/>
    </source>
</evidence>
<name>A0A015JG33_RHIIW</name>
<organism evidence="1 2">
    <name type="scientific">Rhizophagus irregularis (strain DAOM 197198w)</name>
    <name type="common">Glomus intraradices</name>
    <dbReference type="NCBI Taxonomy" id="1432141"/>
    <lineage>
        <taxon>Eukaryota</taxon>
        <taxon>Fungi</taxon>
        <taxon>Fungi incertae sedis</taxon>
        <taxon>Mucoromycota</taxon>
        <taxon>Glomeromycotina</taxon>
        <taxon>Glomeromycetes</taxon>
        <taxon>Glomerales</taxon>
        <taxon>Glomeraceae</taxon>
        <taxon>Rhizophagus</taxon>
    </lineage>
</organism>
<reference evidence="1 2" key="1">
    <citation type="submission" date="2014-02" db="EMBL/GenBank/DDBJ databases">
        <title>Single nucleus genome sequencing reveals high similarity among nuclei of an endomycorrhizal fungus.</title>
        <authorList>
            <person name="Lin K."/>
            <person name="Geurts R."/>
            <person name="Zhang Z."/>
            <person name="Limpens E."/>
            <person name="Saunders D.G."/>
            <person name="Mu D."/>
            <person name="Pang E."/>
            <person name="Cao H."/>
            <person name="Cha H."/>
            <person name="Lin T."/>
            <person name="Zhou Q."/>
            <person name="Shang Y."/>
            <person name="Li Y."/>
            <person name="Ivanov S."/>
            <person name="Sharma T."/>
            <person name="Velzen R.V."/>
            <person name="Ruijter N.D."/>
            <person name="Aanen D.K."/>
            <person name="Win J."/>
            <person name="Kamoun S."/>
            <person name="Bisseling T."/>
            <person name="Huang S."/>
        </authorList>
    </citation>
    <scope>NUCLEOTIDE SEQUENCE [LARGE SCALE GENOMIC DNA]</scope>
    <source>
        <strain evidence="2">DAOM197198w</strain>
    </source>
</reference>
<gene>
    <name evidence="1" type="ORF">RirG_239600</name>
</gene>
<dbReference type="EMBL" id="JEMT01028710">
    <property type="protein sequence ID" value="EXX53894.1"/>
    <property type="molecule type" value="Genomic_DNA"/>
</dbReference>
<protein>
    <submittedName>
        <fullName evidence="1">Uncharacterized protein</fullName>
    </submittedName>
</protein>
<dbReference type="Proteomes" id="UP000022910">
    <property type="component" value="Unassembled WGS sequence"/>
</dbReference>
<proteinExistence type="predicted"/>
<sequence length="153" mass="17792">MEETLKQYMNEYYRGFTGFGIEYIYDFARCITYYKRISLEEYEKKYLDEDILFPPGNIKIGIRDERNDRHMHMNENILIDFAVFTMKLGGETIKRILEKILLGISIEGAVKEGAAVDVTKTSPVAPAIFAQSRDHFLFITSSHSIRVSLFIFI</sequence>
<dbReference type="AlphaFoldDB" id="A0A015JG33"/>
<keyword evidence="2" id="KW-1185">Reference proteome</keyword>